<dbReference type="RefSeq" id="WP_122627723.1">
    <property type="nucleotide sequence ID" value="NZ_UPPP01000067.1"/>
</dbReference>
<dbReference type="OrthoDB" id="280278at2"/>
<reference evidence="2 3" key="1">
    <citation type="submission" date="2018-06" db="EMBL/GenBank/DDBJ databases">
        <authorList>
            <person name="Strepis N."/>
        </authorList>
    </citation>
    <scope>NUCLEOTIDE SEQUENCE [LARGE SCALE GENOMIC DNA]</scope>
    <source>
        <strain evidence="2">LUCI</strain>
    </source>
</reference>
<dbReference type="InterPro" id="IPR002852">
    <property type="entry name" value="UPF0251"/>
</dbReference>
<sequence length="164" mass="17917">MSRRRCCGLVDEMPACRRFSAGTRNGEPIILFIEELEALRLKDREGLEQAECAAMMGLTRPTFQRILQSARSKVATALVEGQSIRIEGGNYMIKNRVFECGDCKHVWEEAPCTAGGRHGYEIACPQCGSMKKTKLENGQRHVCGGGAHHGHDGHGHGHGCCGGH</sequence>
<protein>
    <submittedName>
        <fullName evidence="2">Uncharacterized protein</fullName>
    </submittedName>
</protein>
<dbReference type="AlphaFoldDB" id="A0A498R2C3"/>
<dbReference type="EMBL" id="UPPP01000067">
    <property type="protein sequence ID" value="VBB06776.1"/>
    <property type="molecule type" value="Genomic_DNA"/>
</dbReference>
<organism evidence="2 3">
    <name type="scientific">Lucifera butyrica</name>
    <dbReference type="NCBI Taxonomy" id="1351585"/>
    <lineage>
        <taxon>Bacteria</taxon>
        <taxon>Bacillati</taxon>
        <taxon>Bacillota</taxon>
        <taxon>Negativicutes</taxon>
        <taxon>Veillonellales</taxon>
        <taxon>Veillonellaceae</taxon>
        <taxon>Lucifera</taxon>
    </lineage>
</organism>
<evidence type="ECO:0000256" key="1">
    <source>
        <dbReference type="ARBA" id="ARBA00009350"/>
    </source>
</evidence>
<accession>A0A498R2C3</accession>
<dbReference type="Pfam" id="PF02001">
    <property type="entry name" value="DUF134"/>
    <property type="match status" value="1"/>
</dbReference>
<comment type="similarity">
    <text evidence="1">Belongs to the UPF0251 family.</text>
</comment>
<evidence type="ECO:0000313" key="2">
    <source>
        <dbReference type="EMBL" id="VBB06776.1"/>
    </source>
</evidence>
<dbReference type="Proteomes" id="UP000277811">
    <property type="component" value="Unassembled WGS sequence"/>
</dbReference>
<evidence type="ECO:0000313" key="3">
    <source>
        <dbReference type="Proteomes" id="UP000277811"/>
    </source>
</evidence>
<proteinExistence type="inferred from homology"/>
<gene>
    <name evidence="2" type="ORF">LUCI_2012</name>
</gene>
<keyword evidence="3" id="KW-1185">Reference proteome</keyword>
<dbReference type="PANTHER" id="PTHR37478">
    <property type="match status" value="1"/>
</dbReference>
<dbReference type="PANTHER" id="PTHR37478:SF2">
    <property type="entry name" value="UPF0251 PROTEIN TK0562"/>
    <property type="match status" value="1"/>
</dbReference>
<name>A0A498R2C3_9FIRM</name>